<keyword evidence="2" id="KW-0521">NADP</keyword>
<comment type="similarity">
    <text evidence="1">Belongs to the pyrroline-5-carboxylate reductase family.</text>
</comment>
<dbReference type="GeneID" id="92099872"/>
<dbReference type="EMBL" id="JAQQWL010000019">
    <property type="protein sequence ID" value="KAK8036629.1"/>
    <property type="molecule type" value="Genomic_DNA"/>
</dbReference>
<dbReference type="PIRSF" id="PIRSF000193">
    <property type="entry name" value="Pyrrol-5-carb_rd"/>
    <property type="match status" value="1"/>
</dbReference>
<dbReference type="InterPro" id="IPR008927">
    <property type="entry name" value="6-PGluconate_DH-like_C_sf"/>
</dbReference>
<feature type="domain" description="Pyrroline-5-carboxylate reductase catalytic N-terminal" evidence="4">
    <location>
        <begin position="7"/>
        <end position="98"/>
    </location>
</feature>
<name>A0ABR1SQM6_9PEZI</name>
<dbReference type="Gene3D" id="3.40.50.720">
    <property type="entry name" value="NAD(P)-binding Rossmann-like Domain"/>
    <property type="match status" value="1"/>
</dbReference>
<dbReference type="InterPro" id="IPR000304">
    <property type="entry name" value="Pyrroline-COOH_reductase"/>
</dbReference>
<sequence>MSVPGRLTFIGGGHLAKAVISGIYSSNTSWKDACAISVTARRTEHMEQLKKSYPKAFVTTDNLHQAIWAAGSEPSTAHVVFICTRPKEVPQVCQEIASTLETLKGPARPTVVTMCPGISVAQLQSWLPTGTPIVRSMPNLPVTCREGATALFPSKEAVSRVELVASVLKEVSPAVSVLPEESLLDVAASISGSAPAYFYYLIESLVSAAETHGMCTETARNLVVQSCLGSGMLSRGTDRPIQVLRKEVCVPGGSTEKAIAHLMESRLPEIVQGAVDKSLKANREMRYVEGKQNS</sequence>
<dbReference type="InterPro" id="IPR029036">
    <property type="entry name" value="P5CR_dimer"/>
</dbReference>
<evidence type="ECO:0000256" key="2">
    <source>
        <dbReference type="ARBA" id="ARBA00022857"/>
    </source>
</evidence>
<accession>A0ABR1SQM6</accession>
<dbReference type="RefSeq" id="XP_066707510.1">
    <property type="nucleotide sequence ID" value="XM_066866807.1"/>
</dbReference>
<feature type="domain" description="Pyrroline-5-carboxylate reductase dimerisation" evidence="5">
    <location>
        <begin position="181"/>
        <end position="285"/>
    </location>
</feature>
<keyword evidence="7" id="KW-1185">Reference proteome</keyword>
<dbReference type="HAMAP" id="MF_01925">
    <property type="entry name" value="P5C_reductase"/>
    <property type="match status" value="1"/>
</dbReference>
<comment type="caution">
    <text evidence="6">The sequence shown here is derived from an EMBL/GenBank/DDBJ whole genome shotgun (WGS) entry which is preliminary data.</text>
</comment>
<organism evidence="6 7">
    <name type="scientific">Apiospora phragmitis</name>
    <dbReference type="NCBI Taxonomy" id="2905665"/>
    <lineage>
        <taxon>Eukaryota</taxon>
        <taxon>Fungi</taxon>
        <taxon>Dikarya</taxon>
        <taxon>Ascomycota</taxon>
        <taxon>Pezizomycotina</taxon>
        <taxon>Sordariomycetes</taxon>
        <taxon>Xylariomycetidae</taxon>
        <taxon>Amphisphaeriales</taxon>
        <taxon>Apiosporaceae</taxon>
        <taxon>Apiospora</taxon>
    </lineage>
</organism>
<keyword evidence="3" id="KW-0560">Oxidoreductase</keyword>
<dbReference type="Gene3D" id="1.10.3730.10">
    <property type="entry name" value="ProC C-terminal domain-like"/>
    <property type="match status" value="1"/>
</dbReference>
<dbReference type="Pfam" id="PF03807">
    <property type="entry name" value="F420_oxidored"/>
    <property type="match status" value="1"/>
</dbReference>
<dbReference type="InterPro" id="IPR036291">
    <property type="entry name" value="NAD(P)-bd_dom_sf"/>
</dbReference>
<gene>
    <name evidence="6" type="ORF">PG994_015400</name>
</gene>
<dbReference type="InterPro" id="IPR028939">
    <property type="entry name" value="P5C_Rdtase_cat_N"/>
</dbReference>
<evidence type="ECO:0000259" key="4">
    <source>
        <dbReference type="Pfam" id="PF03807"/>
    </source>
</evidence>
<dbReference type="SUPFAM" id="SSF48179">
    <property type="entry name" value="6-phosphogluconate dehydrogenase C-terminal domain-like"/>
    <property type="match status" value="1"/>
</dbReference>
<protein>
    <submittedName>
        <fullName evidence="6">Pyrroline-5-carboxylate reductase</fullName>
    </submittedName>
</protein>
<dbReference type="PANTHER" id="PTHR11645:SF0">
    <property type="entry name" value="PYRROLINE-5-CARBOXYLATE REDUCTASE 3"/>
    <property type="match status" value="1"/>
</dbReference>
<dbReference type="PANTHER" id="PTHR11645">
    <property type="entry name" value="PYRROLINE-5-CARBOXYLATE REDUCTASE"/>
    <property type="match status" value="1"/>
</dbReference>
<evidence type="ECO:0000313" key="7">
    <source>
        <dbReference type="Proteomes" id="UP001480595"/>
    </source>
</evidence>
<dbReference type="Proteomes" id="UP001480595">
    <property type="component" value="Unassembled WGS sequence"/>
</dbReference>
<proteinExistence type="inferred from homology"/>
<evidence type="ECO:0000313" key="6">
    <source>
        <dbReference type="EMBL" id="KAK8036629.1"/>
    </source>
</evidence>
<reference evidence="6 7" key="1">
    <citation type="submission" date="2023-01" db="EMBL/GenBank/DDBJ databases">
        <title>Analysis of 21 Apiospora genomes using comparative genomics revels a genus with tremendous synthesis potential of carbohydrate active enzymes and secondary metabolites.</title>
        <authorList>
            <person name="Sorensen T."/>
        </authorList>
    </citation>
    <scope>NUCLEOTIDE SEQUENCE [LARGE SCALE GENOMIC DNA]</scope>
    <source>
        <strain evidence="6 7">CBS 135458</strain>
    </source>
</reference>
<evidence type="ECO:0000259" key="5">
    <source>
        <dbReference type="Pfam" id="PF14748"/>
    </source>
</evidence>
<evidence type="ECO:0000256" key="1">
    <source>
        <dbReference type="ARBA" id="ARBA00005525"/>
    </source>
</evidence>
<evidence type="ECO:0000256" key="3">
    <source>
        <dbReference type="ARBA" id="ARBA00023002"/>
    </source>
</evidence>
<dbReference type="Pfam" id="PF14748">
    <property type="entry name" value="P5CR_dimer"/>
    <property type="match status" value="1"/>
</dbReference>
<dbReference type="SUPFAM" id="SSF51735">
    <property type="entry name" value="NAD(P)-binding Rossmann-fold domains"/>
    <property type="match status" value="1"/>
</dbReference>